<proteinExistence type="predicted"/>
<comment type="caution">
    <text evidence="3">The sequence shown here is derived from an EMBL/GenBank/DDBJ whole genome shotgun (WGS) entry which is preliminary data.</text>
</comment>
<name>A0ABD3QPI0_9STRA</name>
<keyword evidence="4" id="KW-1185">Reference proteome</keyword>
<accession>A0ABD3QPI0</accession>
<evidence type="ECO:0000256" key="2">
    <source>
        <dbReference type="SAM" id="SignalP"/>
    </source>
</evidence>
<dbReference type="EMBL" id="JALLAZ020000241">
    <property type="protein sequence ID" value="KAL3799665.1"/>
    <property type="molecule type" value="Genomic_DNA"/>
</dbReference>
<sequence>MKFSVKYLVAAWLMTMNTKAQRHPQGASMNQPPALFLEDDYHCNSTVATSFTPKHQPMAKIYMAFVVSINGGAAAALTSSIHREEKASSSIPPLSAAEKRTEDTRTRRRQRLSLSIILEGMDGLAITI</sequence>
<keyword evidence="2" id="KW-0732">Signal</keyword>
<evidence type="ECO:0000313" key="4">
    <source>
        <dbReference type="Proteomes" id="UP001530315"/>
    </source>
</evidence>
<protein>
    <recommendedName>
        <fullName evidence="5">Secreted protein</fullName>
    </recommendedName>
</protein>
<reference evidence="3 4" key="1">
    <citation type="submission" date="2024-10" db="EMBL/GenBank/DDBJ databases">
        <title>Updated reference genomes for cyclostephanoid diatoms.</title>
        <authorList>
            <person name="Roberts W.R."/>
            <person name="Alverson A.J."/>
        </authorList>
    </citation>
    <scope>NUCLEOTIDE SEQUENCE [LARGE SCALE GENOMIC DNA]</scope>
    <source>
        <strain evidence="3 4">AJA276-08</strain>
    </source>
</reference>
<dbReference type="Proteomes" id="UP001530315">
    <property type="component" value="Unassembled WGS sequence"/>
</dbReference>
<feature type="region of interest" description="Disordered" evidence="1">
    <location>
        <begin position="84"/>
        <end position="106"/>
    </location>
</feature>
<gene>
    <name evidence="3" type="ORF">ACHAW5_004314</name>
</gene>
<evidence type="ECO:0000313" key="3">
    <source>
        <dbReference type="EMBL" id="KAL3799665.1"/>
    </source>
</evidence>
<dbReference type="AlphaFoldDB" id="A0ABD3QPI0"/>
<feature type="chain" id="PRO_5044743947" description="Secreted protein" evidence="2">
    <location>
        <begin position="21"/>
        <end position="128"/>
    </location>
</feature>
<evidence type="ECO:0000256" key="1">
    <source>
        <dbReference type="SAM" id="MobiDB-lite"/>
    </source>
</evidence>
<feature type="signal peptide" evidence="2">
    <location>
        <begin position="1"/>
        <end position="20"/>
    </location>
</feature>
<organism evidence="3 4">
    <name type="scientific">Stephanodiscus triporus</name>
    <dbReference type="NCBI Taxonomy" id="2934178"/>
    <lineage>
        <taxon>Eukaryota</taxon>
        <taxon>Sar</taxon>
        <taxon>Stramenopiles</taxon>
        <taxon>Ochrophyta</taxon>
        <taxon>Bacillariophyta</taxon>
        <taxon>Coscinodiscophyceae</taxon>
        <taxon>Thalassiosirophycidae</taxon>
        <taxon>Stephanodiscales</taxon>
        <taxon>Stephanodiscaceae</taxon>
        <taxon>Stephanodiscus</taxon>
    </lineage>
</organism>
<evidence type="ECO:0008006" key="5">
    <source>
        <dbReference type="Google" id="ProtNLM"/>
    </source>
</evidence>